<proteinExistence type="predicted"/>
<dbReference type="EMBL" id="CP087164">
    <property type="protein sequence ID" value="UGS34994.1"/>
    <property type="molecule type" value="Genomic_DNA"/>
</dbReference>
<name>A0A9E7BZW3_9ACTN</name>
<accession>A0A9E7BZW3</accession>
<sequence length="95" mass="10418">MGRAAGSPEQGRPAPRTARVAYVDAEGRETQDPAAAVQGEIVEYDGDGRPRGRTRFFLAERQIRWLPISESAFLIWVLAALIGVWLVIGVVLKLT</sequence>
<reference evidence="2" key="1">
    <citation type="journal article" date="2022" name="Int. J. Syst. Evol. Microbiol.">
        <title>Pseudomonas aegrilactucae sp. nov. and Pseudomonas morbosilactucae sp. nov., pathogens causing bacterial rot of lettuce in Japan.</title>
        <authorList>
            <person name="Sawada H."/>
            <person name="Fujikawa T."/>
            <person name="Satou M."/>
        </authorList>
    </citation>
    <scope>NUCLEOTIDE SEQUENCE</scope>
    <source>
        <strain evidence="2">0166_1</strain>
    </source>
</reference>
<keyword evidence="3" id="KW-1185">Reference proteome</keyword>
<dbReference type="KEGG" id="sbae:DSM104329_01378"/>
<keyword evidence="1" id="KW-0812">Transmembrane</keyword>
<dbReference type="Proteomes" id="UP001162834">
    <property type="component" value="Chromosome"/>
</dbReference>
<dbReference type="RefSeq" id="WP_259314659.1">
    <property type="nucleotide sequence ID" value="NZ_CP087164.1"/>
</dbReference>
<keyword evidence="1" id="KW-0472">Membrane</keyword>
<evidence type="ECO:0000313" key="2">
    <source>
        <dbReference type="EMBL" id="UGS34994.1"/>
    </source>
</evidence>
<evidence type="ECO:0000256" key="1">
    <source>
        <dbReference type="SAM" id="Phobius"/>
    </source>
</evidence>
<dbReference type="AlphaFoldDB" id="A0A9E7BZW3"/>
<organism evidence="2 3">
    <name type="scientific">Capillimicrobium parvum</name>
    <dbReference type="NCBI Taxonomy" id="2884022"/>
    <lineage>
        <taxon>Bacteria</taxon>
        <taxon>Bacillati</taxon>
        <taxon>Actinomycetota</taxon>
        <taxon>Thermoleophilia</taxon>
        <taxon>Solirubrobacterales</taxon>
        <taxon>Capillimicrobiaceae</taxon>
        <taxon>Capillimicrobium</taxon>
    </lineage>
</organism>
<keyword evidence="1" id="KW-1133">Transmembrane helix</keyword>
<feature type="transmembrane region" description="Helical" evidence="1">
    <location>
        <begin position="73"/>
        <end position="92"/>
    </location>
</feature>
<protein>
    <submittedName>
        <fullName evidence="2">Uncharacterized protein</fullName>
    </submittedName>
</protein>
<evidence type="ECO:0000313" key="3">
    <source>
        <dbReference type="Proteomes" id="UP001162834"/>
    </source>
</evidence>
<gene>
    <name evidence="2" type="ORF">DSM104329_01378</name>
</gene>